<reference evidence="1 2" key="1">
    <citation type="submission" date="2015-09" db="EMBL/GenBank/DDBJ databases">
        <title>A metagenomics-based metabolic model of nitrate-dependent anaerobic oxidation of methane by Methanoperedens-like archaea.</title>
        <authorList>
            <person name="Arshad A."/>
            <person name="Speth D.R."/>
            <person name="De Graaf R.M."/>
            <person name="Op Den Camp H.J."/>
            <person name="Jetten M.S."/>
            <person name="Welte C.U."/>
        </authorList>
    </citation>
    <scope>NUCLEOTIDE SEQUENCE [LARGE SCALE GENOMIC DNA]</scope>
</reference>
<name>A0A0P8A797_9EURY</name>
<dbReference type="EMBL" id="LKCM01000118">
    <property type="protein sequence ID" value="KPQ43982.1"/>
    <property type="molecule type" value="Genomic_DNA"/>
</dbReference>
<proteinExistence type="predicted"/>
<evidence type="ECO:0000313" key="2">
    <source>
        <dbReference type="Proteomes" id="UP000050360"/>
    </source>
</evidence>
<dbReference type="AlphaFoldDB" id="A0A0P8A797"/>
<accession>A0A0P8A797</accession>
<comment type="caution">
    <text evidence="1">The sequence shown here is derived from an EMBL/GenBank/DDBJ whole genome shotgun (WGS) entry which is preliminary data.</text>
</comment>
<sequence>MKSFSEKYLPPANPMTFTAGHFCVKNTNKNQNMPDAFLRDLQKVQDCRRLSHPQGQNKLQFYGKIVLFILCGSPPRVLQFLQVSRIILTVAFFLK</sequence>
<organism evidence="1 2">
    <name type="scientific">Candidatus Methanoperedens nitratireducens</name>
    <dbReference type="NCBI Taxonomy" id="1392998"/>
    <lineage>
        <taxon>Archaea</taxon>
        <taxon>Methanobacteriati</taxon>
        <taxon>Methanobacteriota</taxon>
        <taxon>Stenosarchaea group</taxon>
        <taxon>Methanomicrobia</taxon>
        <taxon>Methanosarcinales</taxon>
        <taxon>ANME-2 cluster</taxon>
        <taxon>Candidatus Methanoperedentaceae</taxon>
        <taxon>Candidatus Methanoperedens</taxon>
    </lineage>
</organism>
<protein>
    <submittedName>
        <fullName evidence="1">Uncharacterized protein</fullName>
    </submittedName>
</protein>
<evidence type="ECO:0000313" key="1">
    <source>
        <dbReference type="EMBL" id="KPQ43982.1"/>
    </source>
</evidence>
<dbReference type="Proteomes" id="UP000050360">
    <property type="component" value="Unassembled WGS sequence"/>
</dbReference>
<gene>
    <name evidence="1" type="ORF">MPEBLZ_01450</name>
</gene>